<dbReference type="EMBL" id="CAKKLH010000048">
    <property type="protein sequence ID" value="CAH0101004.1"/>
    <property type="molecule type" value="Genomic_DNA"/>
</dbReference>
<gene>
    <name evidence="7" type="ORF">DGAL_LOCUS3300</name>
</gene>
<dbReference type="AlphaFoldDB" id="A0A8J2REC1"/>
<evidence type="ECO:0000256" key="6">
    <source>
        <dbReference type="ARBA" id="ARBA00023027"/>
    </source>
</evidence>
<keyword evidence="3" id="KW-0732">Signal</keyword>
<keyword evidence="2" id="KW-0285">Flavoprotein</keyword>
<evidence type="ECO:0000313" key="8">
    <source>
        <dbReference type="Proteomes" id="UP000789390"/>
    </source>
</evidence>
<reference evidence="7" key="1">
    <citation type="submission" date="2021-11" db="EMBL/GenBank/DDBJ databases">
        <authorList>
            <person name="Schell T."/>
        </authorList>
    </citation>
    <scope>NUCLEOTIDE SEQUENCE</scope>
    <source>
        <strain evidence="7">M5</strain>
    </source>
</reference>
<evidence type="ECO:0000256" key="2">
    <source>
        <dbReference type="ARBA" id="ARBA00022630"/>
    </source>
</evidence>
<organism evidence="7 8">
    <name type="scientific">Daphnia galeata</name>
    <dbReference type="NCBI Taxonomy" id="27404"/>
    <lineage>
        <taxon>Eukaryota</taxon>
        <taxon>Metazoa</taxon>
        <taxon>Ecdysozoa</taxon>
        <taxon>Arthropoda</taxon>
        <taxon>Crustacea</taxon>
        <taxon>Branchiopoda</taxon>
        <taxon>Diplostraca</taxon>
        <taxon>Cladocera</taxon>
        <taxon>Anomopoda</taxon>
        <taxon>Daphniidae</taxon>
        <taxon>Daphnia</taxon>
    </lineage>
</organism>
<dbReference type="InterPro" id="IPR052206">
    <property type="entry name" value="Retinol_saturase"/>
</dbReference>
<dbReference type="SUPFAM" id="SSF51905">
    <property type="entry name" value="FAD/NAD(P)-binding domain"/>
    <property type="match status" value="1"/>
</dbReference>
<evidence type="ECO:0000256" key="3">
    <source>
        <dbReference type="ARBA" id="ARBA00022729"/>
    </source>
</evidence>
<keyword evidence="4" id="KW-0274">FAD</keyword>
<keyword evidence="6" id="KW-0520">NAD</keyword>
<dbReference type="PANTHER" id="PTHR46091:SF3">
    <property type="entry name" value="AMINE OXIDASE DOMAIN-CONTAINING PROTEIN"/>
    <property type="match status" value="1"/>
</dbReference>
<protein>
    <submittedName>
        <fullName evidence="7">Uncharacterized protein</fullName>
    </submittedName>
</protein>
<dbReference type="PANTHER" id="PTHR46091">
    <property type="entry name" value="BLR7054 PROTEIN"/>
    <property type="match status" value="1"/>
</dbReference>
<name>A0A8J2REC1_9CRUS</name>
<dbReference type="OrthoDB" id="38045at2759"/>
<keyword evidence="8" id="KW-1185">Reference proteome</keyword>
<dbReference type="Proteomes" id="UP000789390">
    <property type="component" value="Unassembled WGS sequence"/>
</dbReference>
<accession>A0A8J2REC1</accession>
<keyword evidence="5" id="KW-0521">NADP</keyword>
<comment type="caution">
    <text evidence="7">The sequence shown here is derived from an EMBL/GenBank/DDBJ whole genome shotgun (WGS) entry which is preliminary data.</text>
</comment>
<sequence length="157" mass="17156">MVPVIERSGGRVLMKASVSQILTKDGRVTGVRVGNKENSAVDIYAPIVISDAGIHNTLMDLLPENIAKTSPIWPLTYTMKPGVGCLTAFIGLRGTAEELGLKAENLWIFSESSGSKILRSDIFDSTLDEVLEKPYPQLFLGFPSTKDPSWESRYPGK</sequence>
<dbReference type="Gene3D" id="3.50.50.60">
    <property type="entry name" value="FAD/NAD(P)-binding domain"/>
    <property type="match status" value="1"/>
</dbReference>
<evidence type="ECO:0000256" key="5">
    <source>
        <dbReference type="ARBA" id="ARBA00022857"/>
    </source>
</evidence>
<evidence type="ECO:0000256" key="4">
    <source>
        <dbReference type="ARBA" id="ARBA00022827"/>
    </source>
</evidence>
<dbReference type="InterPro" id="IPR036188">
    <property type="entry name" value="FAD/NAD-bd_sf"/>
</dbReference>
<proteinExistence type="inferred from homology"/>
<comment type="similarity">
    <text evidence="1">Belongs to the carotenoid/retinoid oxidoreductase family. CrtISO subfamily.</text>
</comment>
<evidence type="ECO:0000313" key="7">
    <source>
        <dbReference type="EMBL" id="CAH0101004.1"/>
    </source>
</evidence>
<evidence type="ECO:0000256" key="1">
    <source>
        <dbReference type="ARBA" id="ARBA00005855"/>
    </source>
</evidence>